<name>A0A834SX72_9FABA</name>
<dbReference type="OrthoDB" id="1413648at2759"/>
<dbReference type="InterPro" id="IPR022764">
    <property type="entry name" value="Peptidase_S54_rhomboid_dom"/>
</dbReference>
<dbReference type="InterPro" id="IPR035952">
    <property type="entry name" value="Rhomboid-like_sf"/>
</dbReference>
<evidence type="ECO:0000313" key="7">
    <source>
        <dbReference type="EMBL" id="KAF7811243.1"/>
    </source>
</evidence>
<evidence type="ECO:0000256" key="2">
    <source>
        <dbReference type="ARBA" id="ARBA00009045"/>
    </source>
</evidence>
<keyword evidence="4" id="KW-1133">Transmembrane helix</keyword>
<feature type="domain" description="Peptidase S54 rhomboid" evidence="6">
    <location>
        <begin position="2"/>
        <end position="120"/>
    </location>
</feature>
<keyword evidence="5" id="KW-0472">Membrane</keyword>
<dbReference type="GO" id="GO:0016020">
    <property type="term" value="C:membrane"/>
    <property type="evidence" value="ECO:0007669"/>
    <property type="project" value="UniProtKB-SubCell"/>
</dbReference>
<reference evidence="7" key="1">
    <citation type="submission" date="2020-09" db="EMBL/GenBank/DDBJ databases">
        <title>Genome-Enabled Discovery of Anthraquinone Biosynthesis in Senna tora.</title>
        <authorList>
            <person name="Kang S.-H."/>
            <person name="Pandey R.P."/>
            <person name="Lee C.-M."/>
            <person name="Sim J.-S."/>
            <person name="Jeong J.-T."/>
            <person name="Choi B.-S."/>
            <person name="Jung M."/>
            <person name="Ginzburg D."/>
            <person name="Zhao K."/>
            <person name="Won S.Y."/>
            <person name="Oh T.-J."/>
            <person name="Yu Y."/>
            <person name="Kim N.-H."/>
            <person name="Lee O.R."/>
            <person name="Lee T.-H."/>
            <person name="Bashyal P."/>
            <person name="Kim T.-S."/>
            <person name="Lee W.-H."/>
            <person name="Kawkins C."/>
            <person name="Kim C.-K."/>
            <person name="Kim J.S."/>
            <person name="Ahn B.O."/>
            <person name="Rhee S.Y."/>
            <person name="Sohng J.K."/>
        </authorList>
    </citation>
    <scope>NUCLEOTIDE SEQUENCE</scope>
    <source>
        <tissue evidence="7">Leaf</tissue>
    </source>
</reference>
<dbReference type="Pfam" id="PF01694">
    <property type="entry name" value="Rhomboid"/>
    <property type="match status" value="1"/>
</dbReference>
<keyword evidence="8" id="KW-1185">Reference proteome</keyword>
<evidence type="ECO:0000256" key="3">
    <source>
        <dbReference type="ARBA" id="ARBA00022692"/>
    </source>
</evidence>
<evidence type="ECO:0000256" key="4">
    <source>
        <dbReference type="ARBA" id="ARBA00022989"/>
    </source>
</evidence>
<comment type="caution">
    <text evidence="7">The sequence shown here is derived from an EMBL/GenBank/DDBJ whole genome shotgun (WGS) entry which is preliminary data.</text>
</comment>
<comment type="subcellular location">
    <subcellularLocation>
        <location evidence="1">Membrane</location>
        <topology evidence="1">Multi-pass membrane protein</topology>
    </subcellularLocation>
</comment>
<evidence type="ECO:0000259" key="6">
    <source>
        <dbReference type="Pfam" id="PF01694"/>
    </source>
</evidence>
<dbReference type="Proteomes" id="UP000634136">
    <property type="component" value="Unassembled WGS sequence"/>
</dbReference>
<dbReference type="PANTHER" id="PTHR43731:SF30">
    <property type="entry name" value="RHOMBOID-LIKE PROTEIN 9, CHLOROPLASTIC"/>
    <property type="match status" value="1"/>
</dbReference>
<accession>A0A834SX72</accession>
<dbReference type="SUPFAM" id="SSF144091">
    <property type="entry name" value="Rhomboid-like"/>
    <property type="match status" value="1"/>
</dbReference>
<keyword evidence="3" id="KW-0812">Transmembrane</keyword>
<evidence type="ECO:0000256" key="1">
    <source>
        <dbReference type="ARBA" id="ARBA00004141"/>
    </source>
</evidence>
<dbReference type="PANTHER" id="PTHR43731">
    <property type="entry name" value="RHOMBOID PROTEASE"/>
    <property type="match status" value="1"/>
</dbReference>
<protein>
    <submittedName>
        <fullName evidence="7">RHOMBOID-like protein 9, chloroplastic isoform X2</fullName>
    </submittedName>
</protein>
<evidence type="ECO:0000313" key="8">
    <source>
        <dbReference type="Proteomes" id="UP000634136"/>
    </source>
</evidence>
<dbReference type="GO" id="GO:0004252">
    <property type="term" value="F:serine-type endopeptidase activity"/>
    <property type="evidence" value="ECO:0007669"/>
    <property type="project" value="InterPro"/>
</dbReference>
<gene>
    <name evidence="7" type="ORF">G2W53_032219</name>
</gene>
<dbReference type="InterPro" id="IPR050925">
    <property type="entry name" value="Rhomboid_protease_S54"/>
</dbReference>
<dbReference type="Gene3D" id="1.20.1540.10">
    <property type="entry name" value="Rhomboid-like"/>
    <property type="match status" value="1"/>
</dbReference>
<dbReference type="AlphaFoldDB" id="A0A834SX72"/>
<comment type="similarity">
    <text evidence="2">Belongs to the peptidase S54 family.</text>
</comment>
<evidence type="ECO:0000256" key="5">
    <source>
        <dbReference type="ARBA" id="ARBA00023136"/>
    </source>
</evidence>
<proteinExistence type="inferred from homology"/>
<sequence>MALSCWALVSFGPQVCRGYGSFTFLLIYILGGVSGNLTSFLYTPDPTVGGTGPIFGIIGAWLAYQIQNKDIDANDTSDIMFHKAFIITALCFILSHFCPIDDWAHCGAAFTGMAFGFFTSPTLQLKDASSSSSSGGSGQEEGLKLVRQYEGVRPYEDDQIGECTDFSHQK</sequence>
<organism evidence="7 8">
    <name type="scientific">Senna tora</name>
    <dbReference type="NCBI Taxonomy" id="362788"/>
    <lineage>
        <taxon>Eukaryota</taxon>
        <taxon>Viridiplantae</taxon>
        <taxon>Streptophyta</taxon>
        <taxon>Embryophyta</taxon>
        <taxon>Tracheophyta</taxon>
        <taxon>Spermatophyta</taxon>
        <taxon>Magnoliopsida</taxon>
        <taxon>eudicotyledons</taxon>
        <taxon>Gunneridae</taxon>
        <taxon>Pentapetalae</taxon>
        <taxon>rosids</taxon>
        <taxon>fabids</taxon>
        <taxon>Fabales</taxon>
        <taxon>Fabaceae</taxon>
        <taxon>Caesalpinioideae</taxon>
        <taxon>Cassia clade</taxon>
        <taxon>Senna</taxon>
    </lineage>
</organism>
<dbReference type="EMBL" id="JAAIUW010000010">
    <property type="protein sequence ID" value="KAF7811243.1"/>
    <property type="molecule type" value="Genomic_DNA"/>
</dbReference>